<evidence type="ECO:0000256" key="7">
    <source>
        <dbReference type="ARBA" id="ARBA00022832"/>
    </source>
</evidence>
<evidence type="ECO:0000256" key="12">
    <source>
        <dbReference type="ARBA" id="ARBA00047318"/>
    </source>
</evidence>
<evidence type="ECO:0000256" key="2">
    <source>
        <dbReference type="ARBA" id="ARBA00008467"/>
    </source>
</evidence>
<evidence type="ECO:0000256" key="6">
    <source>
        <dbReference type="ARBA" id="ARBA00022679"/>
    </source>
</evidence>
<evidence type="ECO:0000256" key="9">
    <source>
        <dbReference type="ARBA" id="ARBA00023160"/>
    </source>
</evidence>
<dbReference type="InterPro" id="IPR020841">
    <property type="entry name" value="PKS_Beta-ketoAc_synthase_dom"/>
</dbReference>
<evidence type="ECO:0000256" key="8">
    <source>
        <dbReference type="ARBA" id="ARBA00023098"/>
    </source>
</evidence>
<comment type="catalytic activity">
    <reaction evidence="12 14">
        <text>(9Z)-hexadecenoyl-[ACP] + malonyl-[ACP] + H(+) = 3-oxo-(11Z)-octadecenoyl-[ACP] + holo-[ACP] + CO2</text>
        <dbReference type="Rhea" id="RHEA:55040"/>
        <dbReference type="Rhea" id="RHEA-COMP:9623"/>
        <dbReference type="Rhea" id="RHEA-COMP:9685"/>
        <dbReference type="Rhea" id="RHEA-COMP:10800"/>
        <dbReference type="Rhea" id="RHEA-COMP:14074"/>
        <dbReference type="ChEBI" id="CHEBI:15378"/>
        <dbReference type="ChEBI" id="CHEBI:16526"/>
        <dbReference type="ChEBI" id="CHEBI:64479"/>
        <dbReference type="ChEBI" id="CHEBI:78449"/>
        <dbReference type="ChEBI" id="CHEBI:83989"/>
        <dbReference type="ChEBI" id="CHEBI:138538"/>
        <dbReference type="EC" id="2.3.1.179"/>
    </reaction>
</comment>
<evidence type="ECO:0000259" key="17">
    <source>
        <dbReference type="PROSITE" id="PS52004"/>
    </source>
</evidence>
<comment type="caution">
    <text evidence="18">The sequence shown here is derived from an EMBL/GenBank/DDBJ whole genome shotgun (WGS) entry which is preliminary data.</text>
</comment>
<evidence type="ECO:0000256" key="14">
    <source>
        <dbReference type="PIRNR" id="PIRNR000447"/>
    </source>
</evidence>
<protein>
    <recommendedName>
        <fullName evidence="4 14">3-oxoacyl-[acyl-carrier-protein] synthase 2</fullName>
        <ecNumber evidence="3 14">2.3.1.179</ecNumber>
    </recommendedName>
</protein>
<evidence type="ECO:0000256" key="11">
    <source>
        <dbReference type="ARBA" id="ARBA00024006"/>
    </source>
</evidence>
<dbReference type="Proteomes" id="UP000295515">
    <property type="component" value="Unassembled WGS sequence"/>
</dbReference>
<accession>A0A4R3Z7Y8</accession>
<comment type="pathway">
    <text evidence="1 14">Lipid metabolism; fatty acid biosynthesis.</text>
</comment>
<keyword evidence="9 14" id="KW-0275">Fatty acid biosynthesis</keyword>
<evidence type="ECO:0000256" key="10">
    <source>
        <dbReference type="ARBA" id="ARBA00023315"/>
    </source>
</evidence>
<dbReference type="EC" id="2.3.1.179" evidence="3 14"/>
<dbReference type="GeneID" id="98913851"/>
<evidence type="ECO:0000256" key="13">
    <source>
        <dbReference type="ARBA" id="ARBA00047659"/>
    </source>
</evidence>
<dbReference type="SUPFAM" id="SSF53901">
    <property type="entry name" value="Thiolase-like"/>
    <property type="match status" value="2"/>
</dbReference>
<dbReference type="PANTHER" id="PTHR11712">
    <property type="entry name" value="POLYKETIDE SYNTHASE-RELATED"/>
    <property type="match status" value="1"/>
</dbReference>
<feature type="active site" description="For beta-ketoacyl synthase activity" evidence="15">
    <location>
        <position position="163"/>
    </location>
</feature>
<dbReference type="NCBIfam" id="TIGR03150">
    <property type="entry name" value="fabF"/>
    <property type="match status" value="1"/>
</dbReference>
<dbReference type="EMBL" id="SMCQ01000001">
    <property type="protein sequence ID" value="TCW02723.1"/>
    <property type="molecule type" value="Genomic_DNA"/>
</dbReference>
<dbReference type="Pfam" id="PF02801">
    <property type="entry name" value="Ketoacyl-synt_C"/>
    <property type="match status" value="1"/>
</dbReference>
<dbReference type="CDD" id="cd00834">
    <property type="entry name" value="KAS_I_II"/>
    <property type="match status" value="1"/>
</dbReference>
<comment type="similarity">
    <text evidence="2 14 16">Belongs to the thiolase-like superfamily. Beta-ketoacyl-ACP synthases family.</text>
</comment>
<evidence type="ECO:0000256" key="5">
    <source>
        <dbReference type="ARBA" id="ARBA00022516"/>
    </source>
</evidence>
<feature type="domain" description="Ketosynthase family 3 (KS3)" evidence="17">
    <location>
        <begin position="2"/>
        <end position="409"/>
    </location>
</feature>
<dbReference type="GO" id="GO:0005829">
    <property type="term" value="C:cytosol"/>
    <property type="evidence" value="ECO:0007669"/>
    <property type="project" value="TreeGrafter"/>
</dbReference>
<evidence type="ECO:0000313" key="18">
    <source>
        <dbReference type="EMBL" id="TCW02723.1"/>
    </source>
</evidence>
<keyword evidence="19" id="KW-1185">Reference proteome</keyword>
<comment type="catalytic activity">
    <reaction evidence="13 14">
        <text>a fatty acyl-[ACP] + malonyl-[ACP] + H(+) = a 3-oxoacyl-[ACP] + holo-[ACP] + CO2</text>
        <dbReference type="Rhea" id="RHEA:22836"/>
        <dbReference type="Rhea" id="RHEA-COMP:9623"/>
        <dbReference type="Rhea" id="RHEA-COMP:9685"/>
        <dbReference type="Rhea" id="RHEA-COMP:9916"/>
        <dbReference type="Rhea" id="RHEA-COMP:14125"/>
        <dbReference type="ChEBI" id="CHEBI:15378"/>
        <dbReference type="ChEBI" id="CHEBI:16526"/>
        <dbReference type="ChEBI" id="CHEBI:64479"/>
        <dbReference type="ChEBI" id="CHEBI:78449"/>
        <dbReference type="ChEBI" id="CHEBI:78776"/>
        <dbReference type="ChEBI" id="CHEBI:138651"/>
    </reaction>
</comment>
<dbReference type="PIRSF" id="PIRSF000447">
    <property type="entry name" value="KAS_II"/>
    <property type="match status" value="1"/>
</dbReference>
<reference evidence="18 19" key="1">
    <citation type="submission" date="2019-03" db="EMBL/GenBank/DDBJ databases">
        <title>Genomic Encyclopedia of Type Strains, Phase IV (KMG-IV): sequencing the most valuable type-strain genomes for metagenomic binning, comparative biology and taxonomic classification.</title>
        <authorList>
            <person name="Goeker M."/>
        </authorList>
    </citation>
    <scope>NUCLEOTIDE SEQUENCE [LARGE SCALE GENOMIC DNA]</scope>
    <source>
        <strain evidence="18 19">DSM 29487</strain>
    </source>
</reference>
<dbReference type="PROSITE" id="PS00606">
    <property type="entry name" value="KS3_1"/>
    <property type="match status" value="1"/>
</dbReference>
<dbReference type="PANTHER" id="PTHR11712:SF336">
    <property type="entry name" value="3-OXOACYL-[ACYL-CARRIER-PROTEIN] SYNTHASE, MITOCHONDRIAL"/>
    <property type="match status" value="1"/>
</dbReference>
<name>A0A4R3Z7Y8_9FIRM</name>
<dbReference type="PROSITE" id="PS52004">
    <property type="entry name" value="KS3_2"/>
    <property type="match status" value="1"/>
</dbReference>
<evidence type="ECO:0000256" key="3">
    <source>
        <dbReference type="ARBA" id="ARBA00012356"/>
    </source>
</evidence>
<dbReference type="InterPro" id="IPR000794">
    <property type="entry name" value="Beta-ketoacyl_synthase"/>
</dbReference>
<dbReference type="InterPro" id="IPR014030">
    <property type="entry name" value="Ketoacyl_synth_N"/>
</dbReference>
<comment type="function">
    <text evidence="11 14">Involved in the type II fatty acid elongation cycle. Catalyzes the elongation of a wide range of acyl-ACP by the addition of two carbons from malonyl-ACP to an acyl acceptor. Can efficiently catalyze the conversion of palmitoleoyl-ACP (cis-hexadec-9-enoyl-ACP) to cis-vaccenoyl-ACP (cis-octadec-11-enoyl-ACP), an essential step in the thermal regulation of fatty acid composition.</text>
</comment>
<evidence type="ECO:0000256" key="1">
    <source>
        <dbReference type="ARBA" id="ARBA00005194"/>
    </source>
</evidence>
<keyword evidence="8" id="KW-0443">Lipid metabolism</keyword>
<evidence type="ECO:0000256" key="4">
    <source>
        <dbReference type="ARBA" id="ARBA00014657"/>
    </source>
</evidence>
<dbReference type="GO" id="GO:0004315">
    <property type="term" value="F:3-oxoacyl-[acyl-carrier-protein] synthase activity"/>
    <property type="evidence" value="ECO:0007669"/>
    <property type="project" value="UniProtKB-UniRule"/>
</dbReference>
<evidence type="ECO:0000256" key="16">
    <source>
        <dbReference type="RuleBase" id="RU003694"/>
    </source>
</evidence>
<keyword evidence="7" id="KW-0276">Fatty acid metabolism</keyword>
<dbReference type="InterPro" id="IPR014031">
    <property type="entry name" value="Ketoacyl_synth_C"/>
</dbReference>
<dbReference type="InterPro" id="IPR017568">
    <property type="entry name" value="3-oxoacyl-ACP_synth-2"/>
</dbReference>
<organism evidence="18 19">
    <name type="scientific">Longibaculum muris</name>
    <dbReference type="NCBI Taxonomy" id="1796628"/>
    <lineage>
        <taxon>Bacteria</taxon>
        <taxon>Bacillati</taxon>
        <taxon>Bacillota</taxon>
        <taxon>Erysipelotrichia</taxon>
        <taxon>Erysipelotrichales</taxon>
        <taxon>Coprobacillaceae</taxon>
        <taxon>Longibaculum</taxon>
    </lineage>
</organism>
<keyword evidence="10 14" id="KW-0012">Acyltransferase</keyword>
<dbReference type="GO" id="GO:0006633">
    <property type="term" value="P:fatty acid biosynthetic process"/>
    <property type="evidence" value="ECO:0007669"/>
    <property type="project" value="UniProtKB-UniRule"/>
</dbReference>
<evidence type="ECO:0000256" key="15">
    <source>
        <dbReference type="PIRSR" id="PIRSR000447-1"/>
    </source>
</evidence>
<gene>
    <name evidence="18" type="ORF">EDD60_10120</name>
</gene>
<dbReference type="InterPro" id="IPR018201">
    <property type="entry name" value="Ketoacyl_synth_AS"/>
</dbReference>
<keyword evidence="6 14" id="KW-0808">Transferase</keyword>
<dbReference type="AlphaFoldDB" id="A0A4R3Z7Y8"/>
<dbReference type="RefSeq" id="WP_066444952.1">
    <property type="nucleotide sequence ID" value="NZ_JANKBF010000001.1"/>
</dbReference>
<dbReference type="Pfam" id="PF00109">
    <property type="entry name" value="ketoacyl-synt"/>
    <property type="match status" value="1"/>
</dbReference>
<keyword evidence="5 14" id="KW-0444">Lipid biosynthesis</keyword>
<sequence length="413" mass="44235">MKKRVVITGMGVVSPIGNTVDEMWNSITHQICGIDEITHFDTTDYKVKLAGEVKNLDSEYYFSKRELKFNDRFTQFARIVSKQAIENANLDLETINKDRFGVIIGSGIGGVESIEKAEQTLFNRGPSKVSPYFIPMTLINLAAGSVAIDLGAKGHVSSVVTACAAGTNAIGEAFHKIRDGYEDVMIAGGSEASITPLAVAGFASMKALHTGVDKNRASIPFDQERSGFVMGEGAAVLVLEDLQHALNRGAKIYGEIVGYGATCDAYHMTAPLSDGSGGGKAMKNALADASLKPSEIDYINAHGTSTPLNDKTETAAVKYAFGDHAYALAMSSTKSYTGHLLGASGALESVICLKALEDGYIPATIHYQNKDEECDLDIVANVGRNQDIHYAMNNSLGFGGHNASLIFKKWEEE</sequence>
<dbReference type="Gene3D" id="3.40.47.10">
    <property type="match status" value="1"/>
</dbReference>
<evidence type="ECO:0000313" key="19">
    <source>
        <dbReference type="Proteomes" id="UP000295515"/>
    </source>
</evidence>
<dbReference type="UniPathway" id="UPA00094"/>
<dbReference type="SMART" id="SM00825">
    <property type="entry name" value="PKS_KS"/>
    <property type="match status" value="1"/>
</dbReference>
<dbReference type="FunFam" id="3.40.47.10:FF:000009">
    <property type="entry name" value="3-oxoacyl-[acyl-carrier-protein] synthase 2"/>
    <property type="match status" value="1"/>
</dbReference>
<proteinExistence type="inferred from homology"/>
<dbReference type="NCBIfam" id="NF005589">
    <property type="entry name" value="PRK07314.1"/>
    <property type="match status" value="1"/>
</dbReference>
<dbReference type="InterPro" id="IPR016039">
    <property type="entry name" value="Thiolase-like"/>
</dbReference>